<dbReference type="AlphaFoldDB" id="A0A0N4X2J0"/>
<proteinExistence type="predicted"/>
<evidence type="ECO:0000313" key="2">
    <source>
        <dbReference type="Proteomes" id="UP000268014"/>
    </source>
</evidence>
<gene>
    <name evidence="1" type="ORF">HPLM_LOCUS18569</name>
</gene>
<protein>
    <submittedName>
        <fullName evidence="1 3">Uncharacterized protein</fullName>
    </submittedName>
</protein>
<sequence length="80" mass="8677">MWNLSVIIILNNQADLNFPFSGRIAAYGSPDATSAITYDTTGANFIRCNIRSALGTFRVQFVVDHSTSFAANDLGRDSTS</sequence>
<dbReference type="WBParaSite" id="HPLM_0001857701-mRNA-1">
    <property type="protein sequence ID" value="HPLM_0001857701-mRNA-1"/>
    <property type="gene ID" value="HPLM_0001857701"/>
</dbReference>
<evidence type="ECO:0000313" key="3">
    <source>
        <dbReference type="WBParaSite" id="HPLM_0001857701-mRNA-1"/>
    </source>
</evidence>
<dbReference type="Proteomes" id="UP000268014">
    <property type="component" value="Unassembled WGS sequence"/>
</dbReference>
<accession>A0A0N4X2J0</accession>
<evidence type="ECO:0000313" key="1">
    <source>
        <dbReference type="EMBL" id="VDO71863.1"/>
    </source>
</evidence>
<keyword evidence="2" id="KW-1185">Reference proteome</keyword>
<reference evidence="1 2" key="2">
    <citation type="submission" date="2018-11" db="EMBL/GenBank/DDBJ databases">
        <authorList>
            <consortium name="Pathogen Informatics"/>
        </authorList>
    </citation>
    <scope>NUCLEOTIDE SEQUENCE [LARGE SCALE GENOMIC DNA]</scope>
    <source>
        <strain evidence="1 2">MHpl1</strain>
    </source>
</reference>
<dbReference type="EMBL" id="UZAF01020659">
    <property type="protein sequence ID" value="VDO71863.1"/>
    <property type="molecule type" value="Genomic_DNA"/>
</dbReference>
<reference evidence="3" key="1">
    <citation type="submission" date="2017-02" db="UniProtKB">
        <authorList>
            <consortium name="WormBaseParasite"/>
        </authorList>
    </citation>
    <scope>IDENTIFICATION</scope>
</reference>
<name>A0A0N4X2J0_HAEPC</name>
<organism evidence="3">
    <name type="scientific">Haemonchus placei</name>
    <name type="common">Barber's pole worm</name>
    <dbReference type="NCBI Taxonomy" id="6290"/>
    <lineage>
        <taxon>Eukaryota</taxon>
        <taxon>Metazoa</taxon>
        <taxon>Ecdysozoa</taxon>
        <taxon>Nematoda</taxon>
        <taxon>Chromadorea</taxon>
        <taxon>Rhabditida</taxon>
        <taxon>Rhabditina</taxon>
        <taxon>Rhabditomorpha</taxon>
        <taxon>Strongyloidea</taxon>
        <taxon>Trichostrongylidae</taxon>
        <taxon>Haemonchus</taxon>
    </lineage>
</organism>